<dbReference type="Proteomes" id="UP000254437">
    <property type="component" value="Unassembled WGS sequence"/>
</dbReference>
<name>A0A378TR93_MORLA</name>
<reference evidence="2 3" key="1">
    <citation type="submission" date="2018-06" db="EMBL/GenBank/DDBJ databases">
        <authorList>
            <consortium name="Pathogen Informatics"/>
            <person name="Doyle S."/>
        </authorList>
    </citation>
    <scope>NUCLEOTIDE SEQUENCE [LARGE SCALE GENOMIC DNA]</scope>
    <source>
        <strain evidence="2 3">NCTC10359</strain>
    </source>
</reference>
<accession>A0A378TR93</accession>
<proteinExistence type="predicted"/>
<protein>
    <submittedName>
        <fullName evidence="2">Uncharacterized protein</fullName>
    </submittedName>
</protein>
<feature type="signal peptide" evidence="1">
    <location>
        <begin position="1"/>
        <end position="21"/>
    </location>
</feature>
<evidence type="ECO:0000256" key="1">
    <source>
        <dbReference type="SAM" id="SignalP"/>
    </source>
</evidence>
<feature type="chain" id="PRO_5016995600" evidence="1">
    <location>
        <begin position="22"/>
        <end position="47"/>
    </location>
</feature>
<keyword evidence="1" id="KW-0732">Signal</keyword>
<dbReference type="AlphaFoldDB" id="A0A378TR93"/>
<evidence type="ECO:0000313" key="2">
    <source>
        <dbReference type="EMBL" id="STZ63161.1"/>
    </source>
</evidence>
<sequence length="47" mass="5213">MKSLKILLICRAMIMSDQSFAKTTPISFAKGSHCGSFEGDYTNRTLL</sequence>
<evidence type="ECO:0000313" key="3">
    <source>
        <dbReference type="Proteomes" id="UP000254437"/>
    </source>
</evidence>
<gene>
    <name evidence="2" type="ORF">NCTC10359_01581</name>
</gene>
<dbReference type="EMBL" id="UGQU01000002">
    <property type="protein sequence ID" value="STZ63161.1"/>
    <property type="molecule type" value="Genomic_DNA"/>
</dbReference>
<organism evidence="2 3">
    <name type="scientific">Moraxella lacunata</name>
    <dbReference type="NCBI Taxonomy" id="477"/>
    <lineage>
        <taxon>Bacteria</taxon>
        <taxon>Pseudomonadati</taxon>
        <taxon>Pseudomonadota</taxon>
        <taxon>Gammaproteobacteria</taxon>
        <taxon>Moraxellales</taxon>
        <taxon>Moraxellaceae</taxon>
        <taxon>Moraxella</taxon>
    </lineage>
</organism>